<name>A0A8D9BCF0_9HEMI</name>
<dbReference type="EMBL" id="HBUF01247236">
    <property type="protein sequence ID" value="CAG6678839.1"/>
    <property type="molecule type" value="Transcribed_RNA"/>
</dbReference>
<feature type="domain" description="CBS" evidence="7">
    <location>
        <begin position="48"/>
        <end position="103"/>
    </location>
</feature>
<organism evidence="8">
    <name type="scientific">Cacopsylla melanoneura</name>
    <dbReference type="NCBI Taxonomy" id="428564"/>
    <lineage>
        <taxon>Eukaryota</taxon>
        <taxon>Metazoa</taxon>
        <taxon>Ecdysozoa</taxon>
        <taxon>Arthropoda</taxon>
        <taxon>Hexapoda</taxon>
        <taxon>Insecta</taxon>
        <taxon>Pterygota</taxon>
        <taxon>Neoptera</taxon>
        <taxon>Paraneoptera</taxon>
        <taxon>Hemiptera</taxon>
        <taxon>Sternorrhyncha</taxon>
        <taxon>Psylloidea</taxon>
        <taxon>Psyllidae</taxon>
        <taxon>Psyllinae</taxon>
        <taxon>Cacopsylla</taxon>
    </lineage>
</organism>
<evidence type="ECO:0000259" key="7">
    <source>
        <dbReference type="PROSITE" id="PS51371"/>
    </source>
</evidence>
<keyword evidence="1" id="KW-0813">Transport</keyword>
<reference evidence="8" key="1">
    <citation type="submission" date="2021-05" db="EMBL/GenBank/DDBJ databases">
        <authorList>
            <person name="Alioto T."/>
            <person name="Alioto T."/>
            <person name="Gomez Garrido J."/>
        </authorList>
    </citation>
    <scope>NUCLEOTIDE SEQUENCE</scope>
</reference>
<evidence type="ECO:0000256" key="6">
    <source>
        <dbReference type="PROSITE-ProRule" id="PRU00703"/>
    </source>
</evidence>
<dbReference type="PANTHER" id="PTHR11689">
    <property type="entry name" value="CHLORIDE CHANNEL PROTEIN CLC FAMILY MEMBER"/>
    <property type="match status" value="1"/>
</dbReference>
<sequence>MPPLPVSYYGALFKNMFTVECSIEFLEEMRTHMSLQVLEKDNQKQFDLTPFVNQHVYFIRSKTSMNHIYRVLRQMGIRTLYVVDDERHLLGIITRKDVVRYKL</sequence>
<dbReference type="InterPro" id="IPR051280">
    <property type="entry name" value="Cl-channel/antiporter"/>
</dbReference>
<accession>A0A8D9BCF0</accession>
<dbReference type="PROSITE" id="PS51371">
    <property type="entry name" value="CBS"/>
    <property type="match status" value="1"/>
</dbReference>
<dbReference type="InterPro" id="IPR000644">
    <property type="entry name" value="CBS_dom"/>
</dbReference>
<dbReference type="EMBL" id="HBUF01628374">
    <property type="protein sequence ID" value="CAG6782644.1"/>
    <property type="molecule type" value="Transcribed_RNA"/>
</dbReference>
<protein>
    <submittedName>
        <fullName evidence="8">H(+)/Cl(-) exchange transporter 7</fullName>
    </submittedName>
</protein>
<dbReference type="Pfam" id="PF00571">
    <property type="entry name" value="CBS"/>
    <property type="match status" value="1"/>
</dbReference>
<keyword evidence="2" id="KW-0677">Repeat</keyword>
<evidence type="ECO:0000256" key="4">
    <source>
        <dbReference type="ARBA" id="ARBA00023122"/>
    </source>
</evidence>
<keyword evidence="5" id="KW-0868">Chloride</keyword>
<evidence type="ECO:0000313" key="8">
    <source>
        <dbReference type="EMBL" id="CAG6782644.1"/>
    </source>
</evidence>
<evidence type="ECO:0000256" key="1">
    <source>
        <dbReference type="ARBA" id="ARBA00022448"/>
    </source>
</evidence>
<evidence type="ECO:0000256" key="2">
    <source>
        <dbReference type="ARBA" id="ARBA00022737"/>
    </source>
</evidence>
<dbReference type="GO" id="GO:0015108">
    <property type="term" value="F:chloride transmembrane transporter activity"/>
    <property type="evidence" value="ECO:0007669"/>
    <property type="project" value="TreeGrafter"/>
</dbReference>
<dbReference type="EMBL" id="HBUF01628373">
    <property type="protein sequence ID" value="CAG6782641.1"/>
    <property type="molecule type" value="Transcribed_RNA"/>
</dbReference>
<dbReference type="Gene3D" id="3.10.580.10">
    <property type="entry name" value="CBS-domain"/>
    <property type="match status" value="1"/>
</dbReference>
<dbReference type="SMART" id="SM00116">
    <property type="entry name" value="CBS"/>
    <property type="match status" value="1"/>
</dbReference>
<dbReference type="EMBL" id="HBUF01247237">
    <property type="protein sequence ID" value="CAG6678840.1"/>
    <property type="molecule type" value="Transcribed_RNA"/>
</dbReference>
<evidence type="ECO:0000256" key="5">
    <source>
        <dbReference type="ARBA" id="ARBA00023214"/>
    </source>
</evidence>
<dbReference type="InterPro" id="IPR046342">
    <property type="entry name" value="CBS_dom_sf"/>
</dbReference>
<dbReference type="SUPFAM" id="SSF54631">
    <property type="entry name" value="CBS-domain pair"/>
    <property type="match status" value="1"/>
</dbReference>
<evidence type="ECO:0000256" key="3">
    <source>
        <dbReference type="ARBA" id="ARBA00023065"/>
    </source>
</evidence>
<dbReference type="AlphaFoldDB" id="A0A8D9BCF0"/>
<keyword evidence="3" id="KW-0406">Ion transport</keyword>
<keyword evidence="4 6" id="KW-0129">CBS domain</keyword>
<proteinExistence type="predicted"/>